<name>A0ACA9RY64_9GLOM</name>
<feature type="non-terminal residue" evidence="1">
    <location>
        <position position="1"/>
    </location>
</feature>
<dbReference type="EMBL" id="CAJVQC010074442">
    <property type="protein sequence ID" value="CAG8813038.1"/>
    <property type="molecule type" value="Genomic_DNA"/>
</dbReference>
<sequence>CDKCDSTCEQKNTFWGRGTLPKEITGLFEFGEFREIEKKYIKKRKLDINELKANEHSSRIDSNKMLLDNKTSLEIFKKNKDKIPY</sequence>
<comment type="caution">
    <text evidence="1">The sequence shown here is derived from an EMBL/GenBank/DDBJ whole genome shotgun (WGS) entry which is preliminary data.</text>
</comment>
<accession>A0ACA9RY64</accession>
<dbReference type="Proteomes" id="UP000789920">
    <property type="component" value="Unassembled WGS sequence"/>
</dbReference>
<reference evidence="1" key="1">
    <citation type="submission" date="2021-06" db="EMBL/GenBank/DDBJ databases">
        <authorList>
            <person name="Kallberg Y."/>
            <person name="Tangrot J."/>
            <person name="Rosling A."/>
        </authorList>
    </citation>
    <scope>NUCLEOTIDE SEQUENCE</scope>
    <source>
        <strain evidence="1">MA461A</strain>
    </source>
</reference>
<protein>
    <submittedName>
        <fullName evidence="1">451_t:CDS:1</fullName>
    </submittedName>
</protein>
<keyword evidence="2" id="KW-1185">Reference proteome</keyword>
<gene>
    <name evidence="1" type="ORF">RPERSI_LOCUS23669</name>
</gene>
<proteinExistence type="predicted"/>
<evidence type="ECO:0000313" key="1">
    <source>
        <dbReference type="EMBL" id="CAG8813038.1"/>
    </source>
</evidence>
<evidence type="ECO:0000313" key="2">
    <source>
        <dbReference type="Proteomes" id="UP000789920"/>
    </source>
</evidence>
<feature type="non-terminal residue" evidence="1">
    <location>
        <position position="85"/>
    </location>
</feature>
<organism evidence="1 2">
    <name type="scientific">Racocetra persica</name>
    <dbReference type="NCBI Taxonomy" id="160502"/>
    <lineage>
        <taxon>Eukaryota</taxon>
        <taxon>Fungi</taxon>
        <taxon>Fungi incertae sedis</taxon>
        <taxon>Mucoromycota</taxon>
        <taxon>Glomeromycotina</taxon>
        <taxon>Glomeromycetes</taxon>
        <taxon>Diversisporales</taxon>
        <taxon>Gigasporaceae</taxon>
        <taxon>Racocetra</taxon>
    </lineage>
</organism>